<geneLocation type="plasmid" evidence="2 3">
    <name>pSA01</name>
</geneLocation>
<keyword evidence="3" id="KW-1185">Reference proteome</keyword>
<keyword evidence="2" id="KW-0614">Plasmid</keyword>
<gene>
    <name evidence="2" type="ORF">SA2016_4127</name>
</gene>
<dbReference type="PATRIC" id="fig|37927.3.peg.4238"/>
<dbReference type="KEGG" id="satk:SA2016_4127"/>
<evidence type="ECO:0000313" key="2">
    <source>
        <dbReference type="EMBL" id="AMM34779.1"/>
    </source>
</evidence>
<dbReference type="Proteomes" id="UP000070134">
    <property type="component" value="Plasmid pSA01"/>
</dbReference>
<sequence>MSAFDEIGRRGDAGGPETIALLRQLGAQVTRTSPFPPPEEYRSWSREAVDDLLADMFAKDSKRGQVFVLGCYLQATDQASLERMLVASVRNFLVDQAKGTERGKLRRRLDNLLADDSRFVRPHDVGSILAWALLHRAMGLWQGDLDELHEAAARVRGHQILSWNTAGRTPRRTVIALTSVCHGVIDHADGSVRDEDLAKVVERRFALLAPPVFVEMPDGSANAAAAALVSVDSDSGEDLGVQERAEQLWAALSAEERKLLPVLGQSLEERRAATSLGRAATQALSDALVDRLRMATIDDEDREAIVLRLGAIAADGSDSRRLSQVGPSPRSLGEEQT</sequence>
<dbReference type="RefSeq" id="WP_066503200.1">
    <property type="nucleotide sequence ID" value="NZ_BJMO01000025.1"/>
</dbReference>
<protein>
    <submittedName>
        <fullName evidence="2">Uncharacterized protein</fullName>
    </submittedName>
</protein>
<organism evidence="2 3">
    <name type="scientific">Sinomonas atrocyanea</name>
    <dbReference type="NCBI Taxonomy" id="37927"/>
    <lineage>
        <taxon>Bacteria</taxon>
        <taxon>Bacillati</taxon>
        <taxon>Actinomycetota</taxon>
        <taxon>Actinomycetes</taxon>
        <taxon>Micrococcales</taxon>
        <taxon>Micrococcaceae</taxon>
        <taxon>Sinomonas</taxon>
    </lineage>
</organism>
<proteinExistence type="predicted"/>
<dbReference type="AlphaFoldDB" id="A0A127A5Q7"/>
<accession>A0A127A5Q7</accession>
<dbReference type="OrthoDB" id="9779041at2"/>
<evidence type="ECO:0000256" key="1">
    <source>
        <dbReference type="SAM" id="MobiDB-lite"/>
    </source>
</evidence>
<evidence type="ECO:0000313" key="3">
    <source>
        <dbReference type="Proteomes" id="UP000070134"/>
    </source>
</evidence>
<name>A0A127A5Q7_9MICC</name>
<dbReference type="EMBL" id="CP014519">
    <property type="protein sequence ID" value="AMM34779.1"/>
    <property type="molecule type" value="Genomic_DNA"/>
</dbReference>
<reference evidence="2 3" key="1">
    <citation type="submission" date="2016-02" db="EMBL/GenBank/DDBJ databases">
        <title>Complete genome of Sinomonas atrocyanea KCTC 3377.</title>
        <authorList>
            <person name="Kim K.M."/>
        </authorList>
    </citation>
    <scope>NUCLEOTIDE SEQUENCE [LARGE SCALE GENOMIC DNA]</scope>
    <source>
        <strain evidence="2 3">KCTC 3377</strain>
        <plasmid evidence="2 3">pSA01</plasmid>
    </source>
</reference>
<feature type="region of interest" description="Disordered" evidence="1">
    <location>
        <begin position="317"/>
        <end position="337"/>
    </location>
</feature>